<dbReference type="EMBL" id="CP051167">
    <property type="protein sequence ID" value="QIZ69819.1"/>
    <property type="molecule type" value="Genomic_DNA"/>
</dbReference>
<reference evidence="3 4" key="1">
    <citation type="submission" date="2020-04" db="EMBL/GenBank/DDBJ databases">
        <authorList>
            <person name="Basu S."/>
            <person name="Maruthanayagam V."/>
            <person name="Chakraborty S."/>
            <person name="Pramanik A."/>
            <person name="Mukherjee J."/>
            <person name="Brink B."/>
        </authorList>
    </citation>
    <scope>NUCLEOTIDE SEQUENCE [LARGE SCALE GENOMIC DNA]</scope>
    <source>
        <strain evidence="3 4">AP17</strain>
    </source>
</reference>
<evidence type="ECO:0000313" key="3">
    <source>
        <dbReference type="EMBL" id="QIZ69819.1"/>
    </source>
</evidence>
<name>A0A6H1TWV4_9CYAN</name>
<accession>A0A6H1TWV4</accession>
<dbReference type="InterPro" id="IPR025433">
    <property type="entry name" value="DUF4168"/>
</dbReference>
<sequence>MFKYLLTAASAIAFSFVGAMGLPAQAQPPTLVAQAGISNAASISSQELEQFATAIEQLLVLEQTAQQRIASAIENQGFSRERFGQIYQAQQDSTVTPDPAISADEQQRFERVVETAIEIQEEVQQQKQQAVQNQGLDLDRFNEILTAVQEDEALQQQVEQMLQQ</sequence>
<evidence type="ECO:0000313" key="4">
    <source>
        <dbReference type="Proteomes" id="UP000500857"/>
    </source>
</evidence>
<feature type="chain" id="PRO_5026191643" evidence="1">
    <location>
        <begin position="27"/>
        <end position="164"/>
    </location>
</feature>
<organism evidence="3 4">
    <name type="scientific">Oxynema aestuarii AP17</name>
    <dbReference type="NCBI Taxonomy" id="2064643"/>
    <lineage>
        <taxon>Bacteria</taxon>
        <taxon>Bacillati</taxon>
        <taxon>Cyanobacteriota</taxon>
        <taxon>Cyanophyceae</taxon>
        <taxon>Oscillatoriophycideae</taxon>
        <taxon>Oscillatoriales</taxon>
        <taxon>Oscillatoriaceae</taxon>
        <taxon>Oxynema</taxon>
        <taxon>Oxynema aestuarii</taxon>
    </lineage>
</organism>
<evidence type="ECO:0000259" key="2">
    <source>
        <dbReference type="Pfam" id="PF13767"/>
    </source>
</evidence>
<gene>
    <name evidence="3" type="ORF">HCG48_03845</name>
</gene>
<proteinExistence type="predicted"/>
<protein>
    <submittedName>
        <fullName evidence="3">DUF4168 domain-containing protein</fullName>
    </submittedName>
</protein>
<dbReference type="Pfam" id="PF13767">
    <property type="entry name" value="DUF4168"/>
    <property type="match status" value="1"/>
</dbReference>
<feature type="domain" description="DUF4168" evidence="2">
    <location>
        <begin position="44"/>
        <end position="158"/>
    </location>
</feature>
<dbReference type="KEGG" id="oxy:HCG48_03845"/>
<evidence type="ECO:0000256" key="1">
    <source>
        <dbReference type="SAM" id="SignalP"/>
    </source>
</evidence>
<dbReference type="Proteomes" id="UP000500857">
    <property type="component" value="Chromosome"/>
</dbReference>
<keyword evidence="1" id="KW-0732">Signal</keyword>
<dbReference type="RefSeq" id="WP_168567976.1">
    <property type="nucleotide sequence ID" value="NZ_CP051167.1"/>
</dbReference>
<keyword evidence="4" id="KW-1185">Reference proteome</keyword>
<dbReference type="AlphaFoldDB" id="A0A6H1TWV4"/>
<feature type="signal peptide" evidence="1">
    <location>
        <begin position="1"/>
        <end position="26"/>
    </location>
</feature>